<gene>
    <name evidence="2" type="ORF">L211DRAFT_528616</name>
</gene>
<protein>
    <submittedName>
        <fullName evidence="2">Uncharacterized protein</fullName>
    </submittedName>
</protein>
<proteinExistence type="predicted"/>
<dbReference type="AlphaFoldDB" id="A0A3N4LHT6"/>
<dbReference type="InParanoid" id="A0A3N4LHT6"/>
<evidence type="ECO:0000256" key="1">
    <source>
        <dbReference type="SAM" id="MobiDB-lite"/>
    </source>
</evidence>
<evidence type="ECO:0000313" key="3">
    <source>
        <dbReference type="Proteomes" id="UP000267821"/>
    </source>
</evidence>
<dbReference type="OrthoDB" id="3363286at2759"/>
<dbReference type="EMBL" id="ML121575">
    <property type="protein sequence ID" value="RPB20191.1"/>
    <property type="molecule type" value="Genomic_DNA"/>
</dbReference>
<organism evidence="2 3">
    <name type="scientific">Terfezia boudieri ATCC MYA-4762</name>
    <dbReference type="NCBI Taxonomy" id="1051890"/>
    <lineage>
        <taxon>Eukaryota</taxon>
        <taxon>Fungi</taxon>
        <taxon>Dikarya</taxon>
        <taxon>Ascomycota</taxon>
        <taxon>Pezizomycotina</taxon>
        <taxon>Pezizomycetes</taxon>
        <taxon>Pezizales</taxon>
        <taxon>Pezizaceae</taxon>
        <taxon>Terfezia</taxon>
    </lineage>
</organism>
<feature type="region of interest" description="Disordered" evidence="1">
    <location>
        <begin position="20"/>
        <end position="41"/>
    </location>
</feature>
<sequence>MKTRSFPSPPLSSFRRNFASMNTIPPGYRLPPPPPNSSQAIDSPRISTTLPLSPLIEFPAHYIPYSKRNPKLRPLAGLNAPPTELSAKLKTNPYARILATPVRNAFPHQLRLPAFLLVRLGVLRRPGTKGIEGEEDSDVYLLPTNLLPETRNRQTTMQGIHVGCRRGVFTAMMKKGAWKNWPR</sequence>
<evidence type="ECO:0000313" key="2">
    <source>
        <dbReference type="EMBL" id="RPB20191.1"/>
    </source>
</evidence>
<dbReference type="Proteomes" id="UP000267821">
    <property type="component" value="Unassembled WGS sequence"/>
</dbReference>
<reference evidence="2 3" key="1">
    <citation type="journal article" date="2018" name="Nat. Ecol. Evol.">
        <title>Pezizomycetes genomes reveal the molecular basis of ectomycorrhizal truffle lifestyle.</title>
        <authorList>
            <person name="Murat C."/>
            <person name="Payen T."/>
            <person name="Noel B."/>
            <person name="Kuo A."/>
            <person name="Morin E."/>
            <person name="Chen J."/>
            <person name="Kohler A."/>
            <person name="Krizsan K."/>
            <person name="Balestrini R."/>
            <person name="Da Silva C."/>
            <person name="Montanini B."/>
            <person name="Hainaut M."/>
            <person name="Levati E."/>
            <person name="Barry K.W."/>
            <person name="Belfiori B."/>
            <person name="Cichocki N."/>
            <person name="Clum A."/>
            <person name="Dockter R.B."/>
            <person name="Fauchery L."/>
            <person name="Guy J."/>
            <person name="Iotti M."/>
            <person name="Le Tacon F."/>
            <person name="Lindquist E.A."/>
            <person name="Lipzen A."/>
            <person name="Malagnac F."/>
            <person name="Mello A."/>
            <person name="Molinier V."/>
            <person name="Miyauchi S."/>
            <person name="Poulain J."/>
            <person name="Riccioni C."/>
            <person name="Rubini A."/>
            <person name="Sitrit Y."/>
            <person name="Splivallo R."/>
            <person name="Traeger S."/>
            <person name="Wang M."/>
            <person name="Zifcakova L."/>
            <person name="Wipf D."/>
            <person name="Zambonelli A."/>
            <person name="Paolocci F."/>
            <person name="Nowrousian M."/>
            <person name="Ottonello S."/>
            <person name="Baldrian P."/>
            <person name="Spatafora J.W."/>
            <person name="Henrissat B."/>
            <person name="Nagy L.G."/>
            <person name="Aury J.M."/>
            <person name="Wincker P."/>
            <person name="Grigoriev I.V."/>
            <person name="Bonfante P."/>
            <person name="Martin F.M."/>
        </authorList>
    </citation>
    <scope>NUCLEOTIDE SEQUENCE [LARGE SCALE GENOMIC DNA]</scope>
    <source>
        <strain evidence="2 3">ATCC MYA-4762</strain>
    </source>
</reference>
<name>A0A3N4LHT6_9PEZI</name>
<accession>A0A3N4LHT6</accession>
<keyword evidence="3" id="KW-1185">Reference proteome</keyword>